<dbReference type="SUPFAM" id="SSF52540">
    <property type="entry name" value="P-loop containing nucleoside triphosphate hydrolases"/>
    <property type="match status" value="1"/>
</dbReference>
<feature type="domain" description="ABC transporter" evidence="4">
    <location>
        <begin position="19"/>
        <end position="237"/>
    </location>
</feature>
<keyword evidence="1" id="KW-0813">Transport</keyword>
<dbReference type="Pfam" id="PF00005">
    <property type="entry name" value="ABC_tran"/>
    <property type="match status" value="1"/>
</dbReference>
<dbReference type="SMART" id="SM00382">
    <property type="entry name" value="AAA"/>
    <property type="match status" value="1"/>
</dbReference>
<evidence type="ECO:0000313" key="5">
    <source>
        <dbReference type="EMBL" id="RLV49465.1"/>
    </source>
</evidence>
<keyword evidence="3 5" id="KW-0067">ATP-binding</keyword>
<dbReference type="GO" id="GO:0005524">
    <property type="term" value="F:ATP binding"/>
    <property type="evidence" value="ECO:0007669"/>
    <property type="project" value="UniProtKB-KW"/>
</dbReference>
<keyword evidence="6" id="KW-1185">Reference proteome</keyword>
<dbReference type="InterPro" id="IPR050093">
    <property type="entry name" value="ABC_SmlMolc_Importer"/>
</dbReference>
<dbReference type="InterPro" id="IPR003439">
    <property type="entry name" value="ABC_transporter-like_ATP-bd"/>
</dbReference>
<comment type="caution">
    <text evidence="5">The sequence shown here is derived from an EMBL/GenBank/DDBJ whole genome shotgun (WGS) entry which is preliminary data.</text>
</comment>
<dbReference type="PANTHER" id="PTHR42781:SF4">
    <property type="entry name" value="SPERMIDINE_PUTRESCINE IMPORT ATP-BINDING PROTEIN POTA"/>
    <property type="match status" value="1"/>
</dbReference>
<dbReference type="Gene3D" id="3.40.50.300">
    <property type="entry name" value="P-loop containing nucleotide triphosphate hydrolases"/>
    <property type="match status" value="1"/>
</dbReference>
<dbReference type="InterPro" id="IPR027417">
    <property type="entry name" value="P-loop_NTPase"/>
</dbReference>
<evidence type="ECO:0000256" key="2">
    <source>
        <dbReference type="ARBA" id="ARBA00022741"/>
    </source>
</evidence>
<proteinExistence type="predicted"/>
<evidence type="ECO:0000313" key="6">
    <source>
        <dbReference type="Proteomes" id="UP000281708"/>
    </source>
</evidence>
<protein>
    <submittedName>
        <fullName evidence="5">ABC transporter ATP-binding protein</fullName>
    </submittedName>
</protein>
<dbReference type="InterPro" id="IPR003593">
    <property type="entry name" value="AAA+_ATPase"/>
</dbReference>
<evidence type="ECO:0000256" key="1">
    <source>
        <dbReference type="ARBA" id="ARBA00022448"/>
    </source>
</evidence>
<dbReference type="PANTHER" id="PTHR42781">
    <property type="entry name" value="SPERMIDINE/PUTRESCINE IMPORT ATP-BINDING PROTEIN POTA"/>
    <property type="match status" value="1"/>
</dbReference>
<dbReference type="GO" id="GO:0016887">
    <property type="term" value="F:ATP hydrolysis activity"/>
    <property type="evidence" value="ECO:0007669"/>
    <property type="project" value="InterPro"/>
</dbReference>
<gene>
    <name evidence="5" type="ORF">D9V37_12300</name>
</gene>
<reference evidence="5 6" key="1">
    <citation type="submission" date="2018-10" db="EMBL/GenBank/DDBJ databases">
        <title>Marmoricola sp. 4Q3S-7 whole genome shotgun sequence.</title>
        <authorList>
            <person name="Li F."/>
        </authorList>
    </citation>
    <scope>NUCLEOTIDE SEQUENCE [LARGE SCALE GENOMIC DNA]</scope>
    <source>
        <strain evidence="5 6">4Q3S-7</strain>
    </source>
</reference>
<evidence type="ECO:0000256" key="3">
    <source>
        <dbReference type="ARBA" id="ARBA00022840"/>
    </source>
</evidence>
<organism evidence="5 6">
    <name type="scientific">Nocardioides mangrovicus</name>
    <dbReference type="NCBI Taxonomy" id="2478913"/>
    <lineage>
        <taxon>Bacteria</taxon>
        <taxon>Bacillati</taxon>
        <taxon>Actinomycetota</taxon>
        <taxon>Actinomycetes</taxon>
        <taxon>Propionibacteriales</taxon>
        <taxon>Nocardioidaceae</taxon>
        <taxon>Nocardioides</taxon>
    </lineage>
</organism>
<accession>A0A3L8P2F1</accession>
<dbReference type="AlphaFoldDB" id="A0A3L8P2F1"/>
<name>A0A3L8P2F1_9ACTN</name>
<dbReference type="PROSITE" id="PS50893">
    <property type="entry name" value="ABC_TRANSPORTER_2"/>
    <property type="match status" value="1"/>
</dbReference>
<dbReference type="EMBL" id="RDBE01000007">
    <property type="protein sequence ID" value="RLV49465.1"/>
    <property type="molecule type" value="Genomic_DNA"/>
</dbReference>
<evidence type="ECO:0000259" key="4">
    <source>
        <dbReference type="PROSITE" id="PS50893"/>
    </source>
</evidence>
<keyword evidence="2" id="KW-0547">Nucleotide-binding</keyword>
<sequence>MAAVRQPAGGPGEGVVSLVEARAVAVRRGRREVVCDVDLAVERGEVVALLGPNGAGKSTLLEALGGIVPVARGDVERSGRTATVLQTPGLARRSVRANVELALAWWGVPRAQRRRRAMQALERMRAEHLARRPAAALSGGERRRVHVARGIAVEPDVLLLDEPFAGLDGETHQALVEDTSSALREAAGAVVVVVHDRADAWALADRVVVMMRGVVAAQGAPRELLAAPPSEEVARFLGYDGRLERDGGVLLTRPAGVVADGPEQGTVTRVIGQEDGVLAEVRLPDGTVRCRFPRPVAVGDTVGVGLGEGVIRFGHGGVPEDR</sequence>
<dbReference type="Proteomes" id="UP000281708">
    <property type="component" value="Unassembled WGS sequence"/>
</dbReference>